<reference evidence="8 9" key="1">
    <citation type="submission" date="2018-01" db="EMBL/GenBank/DDBJ databases">
        <title>Harnessing the power of phylogenomics to disentangle the directionality and signatures of interkingdom host jumping in the parasitic fungal genus Tolypocladium.</title>
        <authorList>
            <person name="Quandt C.A."/>
            <person name="Patterson W."/>
            <person name="Spatafora J.W."/>
        </authorList>
    </citation>
    <scope>NUCLEOTIDE SEQUENCE [LARGE SCALE GENOMIC DNA]</scope>
    <source>
        <strain evidence="8 9">NRBC 100945</strain>
    </source>
</reference>
<dbReference type="Pfam" id="PF13424">
    <property type="entry name" value="TPR_12"/>
    <property type="match status" value="1"/>
</dbReference>
<feature type="region of interest" description="Disordered" evidence="7">
    <location>
        <begin position="679"/>
        <end position="703"/>
    </location>
</feature>
<dbReference type="InterPro" id="IPR011990">
    <property type="entry name" value="TPR-like_helical_dom_sf"/>
</dbReference>
<dbReference type="EMBL" id="PKSG01000413">
    <property type="protein sequence ID" value="POR35739.1"/>
    <property type="molecule type" value="Genomic_DNA"/>
</dbReference>
<dbReference type="InterPro" id="IPR027417">
    <property type="entry name" value="P-loop_NTPase"/>
</dbReference>
<evidence type="ECO:0000313" key="8">
    <source>
        <dbReference type="EMBL" id="POR35739.1"/>
    </source>
</evidence>
<dbReference type="STRING" id="94208.A0A2S4KZZ9"/>
<keyword evidence="4" id="KW-0256">Endoplasmic reticulum</keyword>
<dbReference type="SUPFAM" id="SSF52540">
    <property type="entry name" value="P-loop containing nucleoside triphosphate hydrolases"/>
    <property type="match status" value="1"/>
</dbReference>
<evidence type="ECO:0000256" key="7">
    <source>
        <dbReference type="SAM" id="MobiDB-lite"/>
    </source>
</evidence>
<dbReference type="Gene3D" id="3.40.50.300">
    <property type="entry name" value="P-loop containing nucleotide triphosphate hydrolases"/>
    <property type="match status" value="1"/>
</dbReference>
<dbReference type="Gene3D" id="3.40.50.1820">
    <property type="entry name" value="alpha/beta hydrolase"/>
    <property type="match status" value="1"/>
</dbReference>
<dbReference type="GO" id="GO:0005783">
    <property type="term" value="C:endoplasmic reticulum"/>
    <property type="evidence" value="ECO:0007669"/>
    <property type="project" value="UniProtKB-SubCell"/>
</dbReference>
<comment type="caution">
    <text evidence="8">The sequence shown here is derived from an EMBL/GenBank/DDBJ whole genome shotgun (WGS) entry which is preliminary data.</text>
</comment>
<keyword evidence="5" id="KW-0496">Mitochondrion</keyword>
<comment type="subcellular location">
    <subcellularLocation>
        <location evidence="2">Endoplasmic reticulum</location>
    </subcellularLocation>
    <subcellularLocation>
        <location evidence="3">Membrane</location>
    </subcellularLocation>
    <subcellularLocation>
        <location evidence="1">Mitochondrion</location>
    </subcellularLocation>
</comment>
<proteinExistence type="predicted"/>
<evidence type="ECO:0000256" key="1">
    <source>
        <dbReference type="ARBA" id="ARBA00004173"/>
    </source>
</evidence>
<protein>
    <submittedName>
        <fullName evidence="8">Nephrocystin-3</fullName>
    </submittedName>
</protein>
<dbReference type="Gene3D" id="1.25.40.10">
    <property type="entry name" value="Tetratricopeptide repeat domain"/>
    <property type="match status" value="1"/>
</dbReference>
<evidence type="ECO:0000313" key="9">
    <source>
        <dbReference type="Proteomes" id="UP000237481"/>
    </source>
</evidence>
<evidence type="ECO:0000256" key="4">
    <source>
        <dbReference type="ARBA" id="ARBA00022824"/>
    </source>
</evidence>
<dbReference type="OrthoDB" id="7464126at2759"/>
<dbReference type="Pfam" id="PF13374">
    <property type="entry name" value="TPR_10"/>
    <property type="match status" value="1"/>
</dbReference>
<keyword evidence="6" id="KW-0472">Membrane</keyword>
<accession>A0A2S4KZZ9</accession>
<dbReference type="GO" id="GO:0016020">
    <property type="term" value="C:membrane"/>
    <property type="evidence" value="ECO:0007669"/>
    <property type="project" value="UniProtKB-SubCell"/>
</dbReference>
<evidence type="ECO:0000256" key="3">
    <source>
        <dbReference type="ARBA" id="ARBA00004370"/>
    </source>
</evidence>
<evidence type="ECO:0000256" key="2">
    <source>
        <dbReference type="ARBA" id="ARBA00004240"/>
    </source>
</evidence>
<gene>
    <name evidence="8" type="ORF">TPAR_04072</name>
</gene>
<name>A0A2S4KZZ9_9HYPO</name>
<dbReference type="PANTHER" id="PTHR48182">
    <property type="entry name" value="PROTEIN SERAC1"/>
    <property type="match status" value="1"/>
</dbReference>
<dbReference type="SUPFAM" id="SSF53474">
    <property type="entry name" value="alpha/beta-Hydrolases"/>
    <property type="match status" value="1"/>
</dbReference>
<organism evidence="8 9">
    <name type="scientific">Tolypocladium paradoxum</name>
    <dbReference type="NCBI Taxonomy" id="94208"/>
    <lineage>
        <taxon>Eukaryota</taxon>
        <taxon>Fungi</taxon>
        <taxon>Dikarya</taxon>
        <taxon>Ascomycota</taxon>
        <taxon>Pezizomycotina</taxon>
        <taxon>Sordariomycetes</taxon>
        <taxon>Hypocreomycetidae</taxon>
        <taxon>Hypocreales</taxon>
        <taxon>Ophiocordycipitaceae</taxon>
        <taxon>Tolypocladium</taxon>
    </lineage>
</organism>
<sequence length="1064" mass="116733">MEDALGPLRGLVHRVRGAVSRRRSSDISGLRVVRDPGHAEIDIVAVHGLGGQGFRSWITWDPKAGKPKSWLEELLAADVPSARIMTYGYISDGVSYRYVVRNIVYGRALDLAKVLATQRRRDGTDRRPLFFIAHSLGGWIVKRALIISSEAADPQLKDIELSTCGVAFFGTLSPGRPSSPSPLAHVIRRTTSGLHDDSRSQKAFPMQPHASDMEWLESQMEAFKAITANLPRLSFYETKKSQDGFIVEQRHSIAGSDGSQIGLKATHSDLVTFQGRDANYRTFIDKFREMVDKSRSSGLLESKRKVFDLAAVHCLEYLSAGFSIPYQLPPEPGHLVTRQDLLDSLDAILNPEADPLTLRLGIASLWGLAGTGKSTLARLYAEINRSKLSFVFWIRAESWETVVASYLELANVLVTHYSKHATRSQVENDLGLTGVEDMLKVKSVMQLDTLRVKSIVRAVRDWLLRPDNGSWLLVFDNVEPSYDIFDFIPLTLSGKIILTSRDSNCCSWSTKLHVDAMTEKEAIELLDAVLGGTVLNCAVQGMLKSSQVQSEETNGSPEEAASRAVQQLEYHPQNIALAASTMRNKGLTVLDYQSELQAKMPLTLLGSMIHQSPVTRTVLRISAMLSASMIPVTLFSATSRLKTAPARFTNIFAEMRAYQDLDHLDDVLQYLLDQNFIQTPSSESSSSTYSTPSASPSSRGSTSFDSFVVDPAARDHVRETLTSDEKVENAWLACNVCVDGIREKESDSSTLHEIHDFGRIMAPHAKTCYDDWSGVLGGPEDEDVAWHVLGKVCMTQGATDQAIGCFELSLRQSSNMDAIERIQTSLSLATLLQQSGKHKRSGEVLSEIDMASIDTAMGFRVALAKASAAAAQGELDHAGDQYESLEVEQEEALGPTDIATVATVQALASTLEKLGKLEEAQALYRRVYISYQNIFGQSHPMTLEALESLASISKDAFAMDEAEALYQQSVDIKTRTLGADHPSTAHAIQNLAVIDDLRSRYPAARDKYQRALAIIAPSLGRAHPLYTTTMENLALSSRWHGHSLPLGPVPSSSSSSSSSPSPSP</sequence>
<feature type="non-terminal residue" evidence="8">
    <location>
        <position position="1064"/>
    </location>
</feature>
<evidence type="ECO:0000256" key="5">
    <source>
        <dbReference type="ARBA" id="ARBA00023128"/>
    </source>
</evidence>
<dbReference type="SUPFAM" id="SSF48452">
    <property type="entry name" value="TPR-like"/>
    <property type="match status" value="2"/>
</dbReference>
<keyword evidence="9" id="KW-1185">Reference proteome</keyword>
<dbReference type="PANTHER" id="PTHR48182:SF2">
    <property type="entry name" value="PROTEIN SERAC1"/>
    <property type="match status" value="1"/>
</dbReference>
<dbReference type="InterPro" id="IPR029058">
    <property type="entry name" value="AB_hydrolase_fold"/>
</dbReference>
<dbReference type="Proteomes" id="UP000237481">
    <property type="component" value="Unassembled WGS sequence"/>
</dbReference>
<evidence type="ECO:0000256" key="6">
    <source>
        <dbReference type="ARBA" id="ARBA00023136"/>
    </source>
</evidence>
<dbReference type="GO" id="GO:0005739">
    <property type="term" value="C:mitochondrion"/>
    <property type="evidence" value="ECO:0007669"/>
    <property type="project" value="UniProtKB-SubCell"/>
</dbReference>
<dbReference type="AlphaFoldDB" id="A0A2S4KZZ9"/>
<dbReference type="InterPro" id="IPR052374">
    <property type="entry name" value="SERAC1"/>
</dbReference>